<evidence type="ECO:0000256" key="2">
    <source>
        <dbReference type="SAM" id="SignalP"/>
    </source>
</evidence>
<keyword evidence="1" id="KW-1133">Transmembrane helix</keyword>
<evidence type="ECO:0000313" key="3">
    <source>
        <dbReference type="EMBL" id="BDY12808.1"/>
    </source>
</evidence>
<keyword evidence="2" id="KW-0732">Signal</keyword>
<protein>
    <recommendedName>
        <fullName evidence="5">3-dehydroquinate dehydratase</fullName>
    </recommendedName>
</protein>
<organism evidence="3 4">
    <name type="scientific">Hydrogenimonas cancrithermarum</name>
    <dbReference type="NCBI Taxonomy" id="2993563"/>
    <lineage>
        <taxon>Bacteria</taxon>
        <taxon>Pseudomonadati</taxon>
        <taxon>Campylobacterota</taxon>
        <taxon>Epsilonproteobacteria</taxon>
        <taxon>Campylobacterales</taxon>
        <taxon>Hydrogenimonadaceae</taxon>
        <taxon>Hydrogenimonas</taxon>
    </lineage>
</organism>
<dbReference type="EMBL" id="AP027370">
    <property type="protein sequence ID" value="BDY12808.1"/>
    <property type="molecule type" value="Genomic_DNA"/>
</dbReference>
<keyword evidence="4" id="KW-1185">Reference proteome</keyword>
<gene>
    <name evidence="3" type="ORF">HCR_11200</name>
</gene>
<name>A0ABM8FKH3_9BACT</name>
<feature type="chain" id="PRO_5045630615" description="3-dehydroquinate dehydratase" evidence="2">
    <location>
        <begin position="17"/>
        <end position="197"/>
    </location>
</feature>
<dbReference type="RefSeq" id="WP_286337985.1">
    <property type="nucleotide sequence ID" value="NZ_AP027370.1"/>
</dbReference>
<accession>A0ABM8FKH3</accession>
<evidence type="ECO:0008006" key="5">
    <source>
        <dbReference type="Google" id="ProtNLM"/>
    </source>
</evidence>
<keyword evidence="1" id="KW-0812">Transmembrane</keyword>
<reference evidence="3 4" key="1">
    <citation type="submission" date="2023-03" db="EMBL/GenBank/DDBJ databases">
        <title>Description of Hydrogenimonas sp. ISO32.</title>
        <authorList>
            <person name="Mino S."/>
            <person name="Fukazawa S."/>
            <person name="Sawabe T."/>
        </authorList>
    </citation>
    <scope>NUCLEOTIDE SEQUENCE [LARGE SCALE GENOMIC DNA]</scope>
    <source>
        <strain evidence="3 4">ISO32</strain>
    </source>
</reference>
<feature type="transmembrane region" description="Helical" evidence="1">
    <location>
        <begin position="171"/>
        <end position="190"/>
    </location>
</feature>
<feature type="signal peptide" evidence="2">
    <location>
        <begin position="1"/>
        <end position="16"/>
    </location>
</feature>
<keyword evidence="1" id="KW-0472">Membrane</keyword>
<dbReference type="Proteomes" id="UP001321445">
    <property type="component" value="Chromosome"/>
</dbReference>
<proteinExistence type="predicted"/>
<evidence type="ECO:0000313" key="4">
    <source>
        <dbReference type="Proteomes" id="UP001321445"/>
    </source>
</evidence>
<evidence type="ECO:0000256" key="1">
    <source>
        <dbReference type="SAM" id="Phobius"/>
    </source>
</evidence>
<sequence>MPLLLILLSLGSSLFARTTFSPIIANDAIMPDKEIEKLNEMGRELYQKAHVPVFVAAVDDLNRTKPIDLIERIEREYPTYILLYFSKHPTSVNIFSSDDAKKLADFDQILSPLPWLGTIKPVMSPAFSKNEAVKLEVAIFNGYADIVDQVAKAKGVKLSSSIGSGSKDSFLIVRWIFYGILAFIFLRYIYYKRKQRG</sequence>